<dbReference type="RefSeq" id="WP_087070652.1">
    <property type="nucleotide sequence ID" value="NZ_CAUPFC010000007.1"/>
</dbReference>
<evidence type="ECO:0000313" key="2">
    <source>
        <dbReference type="Proteomes" id="UP001288320"/>
    </source>
</evidence>
<evidence type="ECO:0008006" key="3">
    <source>
        <dbReference type="Google" id="ProtNLM"/>
    </source>
</evidence>
<accession>A0AAW9HB27</accession>
<evidence type="ECO:0000313" key="1">
    <source>
        <dbReference type="EMBL" id="MDY5140310.1"/>
    </source>
</evidence>
<proteinExistence type="predicted"/>
<sequence length="204" mass="21849">MAFLDLMQQLFQHTRAPEAGTATAQALRDRLAEDPNDVEAFTQLVTLAREAEGELPPADPLTAEGIGTGSILSADLAIYALAEELSSSPASWYPQLHMARLAVESDPERALRLLTTATDRNPDGHILARAMAILRDAGHPDQALSLGLAHWDPATHSFEAGEALVRTALAAGRTNEARAYLREMEPYAGAAELAELREAVSAAE</sequence>
<comment type="caution">
    <text evidence="1">The sequence shown here is derived from an EMBL/GenBank/DDBJ whole genome shotgun (WGS) entry which is preliminary data.</text>
</comment>
<dbReference type="GeneID" id="92814378"/>
<dbReference type="AlphaFoldDB" id="A0AAW9HB27"/>
<dbReference type="Gene3D" id="1.25.40.10">
    <property type="entry name" value="Tetratricopeptide repeat domain"/>
    <property type="match status" value="1"/>
</dbReference>
<organism evidence="1 2">
    <name type="scientific">Actinotignum timonense</name>
    <dbReference type="NCBI Taxonomy" id="1870995"/>
    <lineage>
        <taxon>Bacteria</taxon>
        <taxon>Bacillati</taxon>
        <taxon>Actinomycetota</taxon>
        <taxon>Actinomycetes</taxon>
        <taxon>Actinomycetales</taxon>
        <taxon>Actinomycetaceae</taxon>
        <taxon>Actinotignum</taxon>
    </lineage>
</organism>
<name>A0AAW9HB27_9ACTO</name>
<dbReference type="InterPro" id="IPR011990">
    <property type="entry name" value="TPR-like_helical_dom_sf"/>
</dbReference>
<protein>
    <recommendedName>
        <fullName evidence="3">Tetratricopeptide repeat protein</fullName>
    </recommendedName>
</protein>
<dbReference type="EMBL" id="JAWNFV010000005">
    <property type="protein sequence ID" value="MDY5140310.1"/>
    <property type="molecule type" value="Genomic_DNA"/>
</dbReference>
<gene>
    <name evidence="1" type="ORF">R6G74_03120</name>
</gene>
<dbReference type="Proteomes" id="UP001288320">
    <property type="component" value="Unassembled WGS sequence"/>
</dbReference>
<reference evidence="1" key="1">
    <citation type="submission" date="2023-10" db="EMBL/GenBank/DDBJ databases">
        <title>Whole Genome based description of the genera Actinobaculum and Actinotignum reveals a complex phylogenetic relationship within the species included in the genus Actinotignum.</title>
        <authorList>
            <person name="Jensen C.S."/>
            <person name="Dargis R."/>
            <person name="Kemp M."/>
            <person name="Christensen J.J."/>
        </authorList>
    </citation>
    <scope>NUCLEOTIDE SEQUENCE</scope>
    <source>
        <strain evidence="1">SLA_B245</strain>
    </source>
</reference>